<evidence type="ECO:0000313" key="2">
    <source>
        <dbReference type="Proteomes" id="UP001596058"/>
    </source>
</evidence>
<name>A0ABW1CBJ7_9ACTN</name>
<dbReference type="Gene3D" id="3.40.50.2020">
    <property type="match status" value="1"/>
</dbReference>
<comment type="caution">
    <text evidence="1">The sequence shown here is derived from an EMBL/GenBank/DDBJ whole genome shotgun (WGS) entry which is preliminary data.</text>
</comment>
<dbReference type="SUPFAM" id="SSF53271">
    <property type="entry name" value="PRTase-like"/>
    <property type="match status" value="1"/>
</dbReference>
<proteinExistence type="predicted"/>
<keyword evidence="2" id="KW-1185">Reference proteome</keyword>
<dbReference type="Proteomes" id="UP001596058">
    <property type="component" value="Unassembled WGS sequence"/>
</dbReference>
<dbReference type="EMBL" id="JBHSPA010000006">
    <property type="protein sequence ID" value="MFC5822782.1"/>
    <property type="molecule type" value="Genomic_DNA"/>
</dbReference>
<dbReference type="RefSeq" id="WP_379512334.1">
    <property type="nucleotide sequence ID" value="NZ_JBHSPA010000006.1"/>
</dbReference>
<sequence length="260" mass="28976">MAETSPVLREMIRERLGAIMTNPLRIPNVTCEICTGPVAPRYTRCYRCDRDARRGDAPVARRVIPLTYAIVGTQADRDMYRYKDPMPKAQRLRNPSYQRLLLLLLGFARAHASCLDVVASRPATGVATVPSLRGRPGTHPLCTLAAVLPEHWNEVRLEATPDIPEMQRREARPEHFTLPDPAAVAGKHIVVLEDTWVQGGHAQSVASALLLAGVAEVSIVVIARRIRTDFQRSLVEQSLQQILTDREYSVDICPVTGRHH</sequence>
<reference evidence="2" key="1">
    <citation type="journal article" date="2019" name="Int. J. Syst. Evol. Microbiol.">
        <title>The Global Catalogue of Microorganisms (GCM) 10K type strain sequencing project: providing services to taxonomists for standard genome sequencing and annotation.</title>
        <authorList>
            <consortium name="The Broad Institute Genomics Platform"/>
            <consortium name="The Broad Institute Genome Sequencing Center for Infectious Disease"/>
            <person name="Wu L."/>
            <person name="Ma J."/>
        </authorList>
    </citation>
    <scope>NUCLEOTIDE SEQUENCE [LARGE SCALE GENOMIC DNA]</scope>
    <source>
        <strain evidence="2">CCUG 53903</strain>
    </source>
</reference>
<gene>
    <name evidence="1" type="ORF">ACFPZ3_02830</name>
</gene>
<dbReference type="InterPro" id="IPR029057">
    <property type="entry name" value="PRTase-like"/>
</dbReference>
<evidence type="ECO:0000313" key="1">
    <source>
        <dbReference type="EMBL" id="MFC5822782.1"/>
    </source>
</evidence>
<accession>A0ABW1CBJ7</accession>
<protein>
    <recommendedName>
        <fullName evidence="3">Phosphoribosyltransferase</fullName>
    </recommendedName>
</protein>
<evidence type="ECO:0008006" key="3">
    <source>
        <dbReference type="Google" id="ProtNLM"/>
    </source>
</evidence>
<organism evidence="1 2">
    <name type="scientific">Nonomuraea insulae</name>
    <dbReference type="NCBI Taxonomy" id="1616787"/>
    <lineage>
        <taxon>Bacteria</taxon>
        <taxon>Bacillati</taxon>
        <taxon>Actinomycetota</taxon>
        <taxon>Actinomycetes</taxon>
        <taxon>Streptosporangiales</taxon>
        <taxon>Streptosporangiaceae</taxon>
        <taxon>Nonomuraea</taxon>
    </lineage>
</organism>